<gene>
    <name evidence="2" type="ORF">K0625_09915</name>
</gene>
<feature type="transmembrane region" description="Helical" evidence="1">
    <location>
        <begin position="49"/>
        <end position="69"/>
    </location>
</feature>
<evidence type="ECO:0000313" key="3">
    <source>
        <dbReference type="Proteomes" id="UP001195963"/>
    </source>
</evidence>
<keyword evidence="1" id="KW-0472">Membrane</keyword>
<feature type="transmembrane region" description="Helical" evidence="1">
    <location>
        <begin position="113"/>
        <end position="133"/>
    </location>
</feature>
<dbReference type="Proteomes" id="UP001195963">
    <property type="component" value="Unassembled WGS sequence"/>
</dbReference>
<reference evidence="2 3" key="1">
    <citation type="submission" date="2021-07" db="EMBL/GenBank/DDBJ databases">
        <title>Shewanella sp. nov, isolated from SCS.</title>
        <authorList>
            <person name="Cao W.R."/>
        </authorList>
    </citation>
    <scope>NUCLEOTIDE SEQUENCE [LARGE SCALE GENOMIC DNA]</scope>
    <source>
        <strain evidence="2 3">NR704-98</strain>
    </source>
</reference>
<keyword evidence="3" id="KW-1185">Reference proteome</keyword>
<dbReference type="RefSeq" id="WP_220109549.1">
    <property type="nucleotide sequence ID" value="NZ_JAHZST010000006.1"/>
</dbReference>
<protein>
    <submittedName>
        <fullName evidence="2">Uncharacterized protein</fullName>
    </submittedName>
</protein>
<sequence length="173" mass="19529">MFSLILTKAINLHLSVSSDKLTKNRRAIWNIILFQINELLEVNGVSYTVWQSIIILISFGMVLLSTFCIHSPQKLIDWMPLLIKSKLARYTDLSIRLLLGISLILSAETTTFPAIFLVLGCLSLTAVLIIMIASTHKLEALIKYLTVLLPIWAVRLVCLFSVFLFAFMIFNIG</sequence>
<name>A0ABS7E2V0_9GAMM</name>
<feature type="transmembrane region" description="Helical" evidence="1">
    <location>
        <begin position="145"/>
        <end position="170"/>
    </location>
</feature>
<proteinExistence type="predicted"/>
<keyword evidence="1" id="KW-1133">Transmembrane helix</keyword>
<keyword evidence="1" id="KW-0812">Transmembrane</keyword>
<comment type="caution">
    <text evidence="2">The sequence shown here is derived from an EMBL/GenBank/DDBJ whole genome shotgun (WGS) entry which is preliminary data.</text>
</comment>
<evidence type="ECO:0000256" key="1">
    <source>
        <dbReference type="SAM" id="Phobius"/>
    </source>
</evidence>
<organism evidence="2 3">
    <name type="scientific">Shewanella nanhaiensis</name>
    <dbReference type="NCBI Taxonomy" id="2864872"/>
    <lineage>
        <taxon>Bacteria</taxon>
        <taxon>Pseudomonadati</taxon>
        <taxon>Pseudomonadota</taxon>
        <taxon>Gammaproteobacteria</taxon>
        <taxon>Alteromonadales</taxon>
        <taxon>Shewanellaceae</taxon>
        <taxon>Shewanella</taxon>
    </lineage>
</organism>
<accession>A0ABS7E2V0</accession>
<dbReference type="EMBL" id="JAHZST010000006">
    <property type="protein sequence ID" value="MBW8183989.1"/>
    <property type="molecule type" value="Genomic_DNA"/>
</dbReference>
<evidence type="ECO:0000313" key="2">
    <source>
        <dbReference type="EMBL" id="MBW8183989.1"/>
    </source>
</evidence>